<dbReference type="Pfam" id="PF03896">
    <property type="entry name" value="TRAP_alpha"/>
    <property type="match status" value="1"/>
</dbReference>
<accession>A0A7S1PVX7</accession>
<keyword evidence="4" id="KW-0256">Endoplasmic reticulum</keyword>
<dbReference type="PANTHER" id="PTHR12924:SF0">
    <property type="entry name" value="TRANSLOCON-ASSOCIATED PROTEIN SUBUNIT ALPHA"/>
    <property type="match status" value="1"/>
</dbReference>
<dbReference type="AlphaFoldDB" id="A0A7S1PVX7"/>
<organism evidence="8">
    <name type="scientific">Neobodo designis</name>
    <name type="common">Flagellated protozoan</name>
    <name type="synonym">Bodo designis</name>
    <dbReference type="NCBI Taxonomy" id="312471"/>
    <lineage>
        <taxon>Eukaryota</taxon>
        <taxon>Discoba</taxon>
        <taxon>Euglenozoa</taxon>
        <taxon>Kinetoplastea</taxon>
        <taxon>Metakinetoplastina</taxon>
        <taxon>Neobodonida</taxon>
        <taxon>Neobodo</taxon>
    </lineage>
</organism>
<dbReference type="EMBL" id="HBGF01015509">
    <property type="protein sequence ID" value="CAD9106875.1"/>
    <property type="molecule type" value="Transcribed_RNA"/>
</dbReference>
<keyword evidence="3 7" id="KW-0732">Signal</keyword>
<evidence type="ECO:0000256" key="3">
    <source>
        <dbReference type="ARBA" id="ARBA00022729"/>
    </source>
</evidence>
<dbReference type="PANTHER" id="PTHR12924">
    <property type="entry name" value="TRANSLOCON-ASSOCIATED PROTEIN, ALPHA SUBUNIT"/>
    <property type="match status" value="1"/>
</dbReference>
<name>A0A7S1PVX7_NEODS</name>
<keyword evidence="5" id="KW-1133">Transmembrane helix</keyword>
<comment type="subcellular location">
    <subcellularLocation>
        <location evidence="1">Endoplasmic reticulum membrane</location>
        <topology evidence="1">Single-pass type I membrane protein</topology>
    </subcellularLocation>
</comment>
<evidence type="ECO:0000256" key="5">
    <source>
        <dbReference type="ARBA" id="ARBA00022989"/>
    </source>
</evidence>
<evidence type="ECO:0000256" key="1">
    <source>
        <dbReference type="ARBA" id="ARBA00004115"/>
    </source>
</evidence>
<evidence type="ECO:0000256" key="7">
    <source>
        <dbReference type="SAM" id="SignalP"/>
    </source>
</evidence>
<reference evidence="8" key="1">
    <citation type="submission" date="2021-01" db="EMBL/GenBank/DDBJ databases">
        <authorList>
            <person name="Corre E."/>
            <person name="Pelletier E."/>
            <person name="Niang G."/>
            <person name="Scheremetjew M."/>
            <person name="Finn R."/>
            <person name="Kale V."/>
            <person name="Holt S."/>
            <person name="Cochrane G."/>
            <person name="Meng A."/>
            <person name="Brown T."/>
            <person name="Cohen L."/>
        </authorList>
    </citation>
    <scope>NUCLEOTIDE SEQUENCE</scope>
    <source>
        <strain evidence="8">CCAP 1951/1</strain>
    </source>
</reference>
<dbReference type="GO" id="GO:0005789">
    <property type="term" value="C:endoplasmic reticulum membrane"/>
    <property type="evidence" value="ECO:0007669"/>
    <property type="project" value="UniProtKB-SubCell"/>
</dbReference>
<evidence type="ECO:0000256" key="2">
    <source>
        <dbReference type="ARBA" id="ARBA00022692"/>
    </source>
</evidence>
<evidence type="ECO:0000313" key="8">
    <source>
        <dbReference type="EMBL" id="CAD9106875.1"/>
    </source>
</evidence>
<feature type="signal peptide" evidence="7">
    <location>
        <begin position="1"/>
        <end position="23"/>
    </location>
</feature>
<keyword evidence="2" id="KW-0812">Transmembrane</keyword>
<dbReference type="InterPro" id="IPR005595">
    <property type="entry name" value="TRAP_alpha"/>
</dbReference>
<evidence type="ECO:0008006" key="9">
    <source>
        <dbReference type="Google" id="ProtNLM"/>
    </source>
</evidence>
<evidence type="ECO:0000256" key="4">
    <source>
        <dbReference type="ARBA" id="ARBA00022824"/>
    </source>
</evidence>
<gene>
    <name evidence="8" type="ORF">NDES1114_LOCUS10164</name>
</gene>
<protein>
    <recommendedName>
        <fullName evidence="9">Translocon-associated protein subunit alpha</fullName>
    </recommendedName>
</protein>
<feature type="chain" id="PRO_5030993419" description="Translocon-associated protein subunit alpha" evidence="7">
    <location>
        <begin position="24"/>
        <end position="276"/>
    </location>
</feature>
<evidence type="ECO:0000256" key="6">
    <source>
        <dbReference type="ARBA" id="ARBA00023136"/>
    </source>
</evidence>
<proteinExistence type="predicted"/>
<sequence>MSLQRWILLALLAAAVFAAVVAAQDGDDDEEAPVGQTVQGQTIEEVTEGVDAEDAADELDDAEDVAEGADSLGLKASHWFPKYADLKVPAGERVEVLVPISNAAGNPTYEVALVAGNLGTLDHQRAIQNFSAQVYDRKLEAGQTATIKYTVTPDALLEPSEYSFTVVAYLRTDDNVTHAVTAYNSTMLVQDPLGFDFKGTATFAVLIAAVAYAVWHFVLNKPSAPAASPAKVAAAAVAAEAGTQKKGAYDPDFVDPSHLAYIKAKNGRGRSASPKK</sequence>
<keyword evidence="6" id="KW-0472">Membrane</keyword>